<comment type="caution">
    <text evidence="2">The sequence shown here is derived from an EMBL/GenBank/DDBJ whole genome shotgun (WGS) entry which is preliminary data.</text>
</comment>
<reference evidence="2 3" key="2">
    <citation type="journal article" date="2019" name="G3 (Bethesda)">
        <title>Hybrid Assembly of the Genome of the Entomopathogenic Nematode Steinernema carpocapsae Identifies the X-Chromosome.</title>
        <authorList>
            <person name="Serra L."/>
            <person name="Macchietto M."/>
            <person name="Macias-Munoz A."/>
            <person name="McGill C.J."/>
            <person name="Rodriguez I.M."/>
            <person name="Rodriguez B."/>
            <person name="Murad R."/>
            <person name="Mortazavi A."/>
        </authorList>
    </citation>
    <scope>NUCLEOTIDE SEQUENCE [LARGE SCALE GENOMIC DNA]</scope>
    <source>
        <strain evidence="2 3">ALL</strain>
    </source>
</reference>
<evidence type="ECO:0000313" key="2">
    <source>
        <dbReference type="EMBL" id="TMS32603.1"/>
    </source>
</evidence>
<dbReference type="AlphaFoldDB" id="A0A4V6I742"/>
<reference evidence="2 3" key="1">
    <citation type="journal article" date="2015" name="Genome Biol.">
        <title>Comparative genomics of Steinernema reveals deeply conserved gene regulatory networks.</title>
        <authorList>
            <person name="Dillman A.R."/>
            <person name="Macchietto M."/>
            <person name="Porter C.F."/>
            <person name="Rogers A."/>
            <person name="Williams B."/>
            <person name="Antoshechkin I."/>
            <person name="Lee M.M."/>
            <person name="Goodwin Z."/>
            <person name="Lu X."/>
            <person name="Lewis E.E."/>
            <person name="Goodrich-Blair H."/>
            <person name="Stock S.P."/>
            <person name="Adams B.J."/>
            <person name="Sternberg P.W."/>
            <person name="Mortazavi A."/>
        </authorList>
    </citation>
    <scope>NUCLEOTIDE SEQUENCE [LARGE SCALE GENOMIC DNA]</scope>
    <source>
        <strain evidence="2 3">ALL</strain>
    </source>
</reference>
<keyword evidence="1" id="KW-0812">Transmembrane</keyword>
<protein>
    <submittedName>
        <fullName evidence="2">Uncharacterized protein</fullName>
    </submittedName>
</protein>
<accession>A0A4V6I742</accession>
<organism evidence="2 3">
    <name type="scientific">Steinernema carpocapsae</name>
    <name type="common">Entomopathogenic nematode</name>
    <dbReference type="NCBI Taxonomy" id="34508"/>
    <lineage>
        <taxon>Eukaryota</taxon>
        <taxon>Metazoa</taxon>
        <taxon>Ecdysozoa</taxon>
        <taxon>Nematoda</taxon>
        <taxon>Chromadorea</taxon>
        <taxon>Rhabditida</taxon>
        <taxon>Tylenchina</taxon>
        <taxon>Panagrolaimomorpha</taxon>
        <taxon>Strongyloidoidea</taxon>
        <taxon>Steinernematidae</taxon>
        <taxon>Steinernema</taxon>
    </lineage>
</organism>
<dbReference type="EMBL" id="CM016762">
    <property type="protein sequence ID" value="TMS32603.1"/>
    <property type="molecule type" value="Genomic_DNA"/>
</dbReference>
<dbReference type="EMBL" id="AZBU02000001">
    <property type="protein sequence ID" value="TMS32603.1"/>
    <property type="molecule type" value="Genomic_DNA"/>
</dbReference>
<keyword evidence="1" id="KW-1133">Transmembrane helix</keyword>
<evidence type="ECO:0000313" key="3">
    <source>
        <dbReference type="Proteomes" id="UP000298663"/>
    </source>
</evidence>
<dbReference type="Proteomes" id="UP000298663">
    <property type="component" value="Chromosome X"/>
</dbReference>
<sequence length="86" mass="9594">MRTPFLSSDSVSNTMISVYLQLGVLLILCMAIAVECTYKCIQYKPPSRTDPIHSARAVDLSFIEQRKRWKDRHCADVYGPSAAATG</sequence>
<keyword evidence="3" id="KW-1185">Reference proteome</keyword>
<keyword evidence="1" id="KW-0472">Membrane</keyword>
<name>A0A4V6I742_STECR</name>
<proteinExistence type="predicted"/>
<gene>
    <name evidence="2" type="ORF">L596_000422</name>
</gene>
<feature type="transmembrane region" description="Helical" evidence="1">
    <location>
        <begin position="16"/>
        <end position="38"/>
    </location>
</feature>
<evidence type="ECO:0000256" key="1">
    <source>
        <dbReference type="SAM" id="Phobius"/>
    </source>
</evidence>